<evidence type="ECO:0008006" key="3">
    <source>
        <dbReference type="Google" id="ProtNLM"/>
    </source>
</evidence>
<sequence>MSKFSEIFQMRMAEDVEILAKGEMLPLNQRYTSNRNLLICLSFNCLRCMEMIEELKSCGPISRINIVLLTDGSYIENQQLTEYLMNRYPVQGLESDEFKLLKAYSKPYYYVVDQNNIIIGSGKWINLSHMQDILRIEFINEVKP</sequence>
<name>A0A089NN77_9BACL</name>
<dbReference type="KEGG" id="pgm:PGRAT_25030"/>
<dbReference type="AlphaFoldDB" id="A0A089NN77"/>
<accession>A0A089NN77</accession>
<evidence type="ECO:0000313" key="2">
    <source>
        <dbReference type="Proteomes" id="UP000029500"/>
    </source>
</evidence>
<protein>
    <recommendedName>
        <fullName evidence="3">Alkyl hydroperoxide reductase subunit C/ Thiol specific antioxidant domain-containing protein</fullName>
    </recommendedName>
</protein>
<gene>
    <name evidence="1" type="ORF">PGRAT_25030</name>
</gene>
<reference evidence="1 2" key="1">
    <citation type="submission" date="2014-08" db="EMBL/GenBank/DDBJ databases">
        <title>Comparative genomics of the Paenibacillus odorifer group.</title>
        <authorList>
            <person name="den Bakker H.C."/>
            <person name="Tsai Y.-C."/>
            <person name="Martin N."/>
            <person name="Korlach J."/>
            <person name="Wiedmann M."/>
        </authorList>
    </citation>
    <scope>NUCLEOTIDE SEQUENCE [LARGE SCALE GENOMIC DNA]</scope>
    <source>
        <strain evidence="1 2">DSM 15220</strain>
    </source>
</reference>
<dbReference type="HOGENOM" id="CLU_1794581_0_0_9"/>
<organism evidence="1 2">
    <name type="scientific">Paenibacillus graminis</name>
    <dbReference type="NCBI Taxonomy" id="189425"/>
    <lineage>
        <taxon>Bacteria</taxon>
        <taxon>Bacillati</taxon>
        <taxon>Bacillota</taxon>
        <taxon>Bacilli</taxon>
        <taxon>Bacillales</taxon>
        <taxon>Paenibacillaceae</taxon>
        <taxon>Paenibacillus</taxon>
    </lineage>
</organism>
<keyword evidence="2" id="KW-1185">Reference proteome</keyword>
<evidence type="ECO:0000313" key="1">
    <source>
        <dbReference type="EMBL" id="AIQ70534.1"/>
    </source>
</evidence>
<proteinExistence type="predicted"/>
<dbReference type="EMBL" id="CP009287">
    <property type="protein sequence ID" value="AIQ70534.1"/>
    <property type="molecule type" value="Genomic_DNA"/>
</dbReference>
<dbReference type="Proteomes" id="UP000029500">
    <property type="component" value="Chromosome"/>
</dbReference>